<proteinExistence type="inferred from homology"/>
<dbReference type="Pfam" id="PF00207">
    <property type="entry name" value="A2M"/>
    <property type="match status" value="1"/>
</dbReference>
<feature type="signal peptide" evidence="2">
    <location>
        <begin position="1"/>
        <end position="20"/>
    </location>
</feature>
<protein>
    <submittedName>
        <fullName evidence="4">MG2 domain-containing protein</fullName>
    </submittedName>
</protein>
<dbReference type="InterPro" id="IPR041246">
    <property type="entry name" value="Bact_MG10"/>
</dbReference>
<dbReference type="SMART" id="SM01360">
    <property type="entry name" value="A2M"/>
    <property type="match status" value="1"/>
</dbReference>
<dbReference type="InterPro" id="IPR051802">
    <property type="entry name" value="YfhM-like"/>
</dbReference>
<dbReference type="PANTHER" id="PTHR40094:SF1">
    <property type="entry name" value="UBIQUITIN DOMAIN-CONTAINING PROTEIN"/>
    <property type="match status" value="1"/>
</dbReference>
<dbReference type="OrthoDB" id="9767116at2"/>
<comment type="caution">
    <text evidence="4">The sequence shown here is derived from an EMBL/GenBank/DDBJ whole genome shotgun (WGS) entry which is preliminary data.</text>
</comment>
<dbReference type="Pfam" id="PF17973">
    <property type="entry name" value="bMG10"/>
    <property type="match status" value="1"/>
</dbReference>
<dbReference type="Pfam" id="PF01835">
    <property type="entry name" value="MG2"/>
    <property type="match status" value="1"/>
</dbReference>
<feature type="chain" id="PRO_5020694265" evidence="2">
    <location>
        <begin position="21"/>
        <end position="1963"/>
    </location>
</feature>
<dbReference type="PROSITE" id="PS51257">
    <property type="entry name" value="PROKAR_LIPOPROTEIN"/>
    <property type="match status" value="1"/>
</dbReference>
<sequence>MYRLVLLLSLALYLSFSCRTSETMVHIDFSELWHHTDSLNKLNRPQATLEVVNEIVKQSRNQQSTEDYIKAIVLRFQLKQEVFDNALEETISELESEVPGLWMPAKQMVHSFLGDLYHRFYLENHWRLLQQPLAETDAEHLIEMSASEISQLSINHYLASLECREELISESSVNYQILLEGGADKIHLRPTLYDLLAGRLVEKLLSGELFEFPEIDTYRFSDDFLLQHRDLFVNGVIEEIHYDESDVKAIHILQDWLRFRINVGDVDALADIDLLRLELMYGKYEGTDGLQLFEKALKHLASESKDSEVYSSILYRHASLLHSQTHFGKLDSDRNYLLEALILARSAMEAWPDSEGARLSRQLEEGILNPTLRVNAESVVVPGSPVMFSVIYRNIDTLYTSLFLLDAHEFGPERYNMADRAMEQVVQNTPVFSRDYVLHDFGYYLERSAELKLSEGMEPGFYCLVVSCEPIEPKYLKDNKLFSVLPFQVSNLVYSEHVREEGLMISVVNRTNGQPVANATVSVQPERAYGRPHKEGEIFSTNQDGRLMIDDKGLFDRGLRLIINKGEDVLYSFEQSYFSSPRERRSATRSQFSFFTDRQIYRPGQFVHFKGVLLENRDGEVKAVANERVQVFMRDANGQEVASEYFVTNKYGSVSGRFLLPRSLLTGSFSIGSAHGHKFFSVEEYKRPRFEVTFKPHTEIALIGDTITVTAMAQALTGMPITSAEVNWTVTRYSYIGFRFPNRHMNQIASGTGFTDENGHVPVRFIALGEKDTNHNFRIELSVTDSNGETQTGSLSVMLGKHGVEPFVATSKPWYPVSELNDFVATFGVHNLSGEPVASEVLYKIERLRAPELILPERIWDEPDTILYEGAFFSFSSERKTKQSPDYVVTEGRKVVVGKEDTDIKLPAGLKSGKYRISMMVPDVSGDTLLTTTEFMVVDVNNKNYNSDEPLTLLNLTNRILQPGETVSFLAGTGLESARIRVLAAGEQGIILDREYDLDREWQHVSFNVPNDLTGHLLVQVIIFYHNRVYSKELNHHVITPDNRLEIDLIEYKEEMSPGEPATWMLRLVDGSGRPVQTELVALMYDASLDAYQPNSLNLHVPAIHRVVSKWRTRPVSLSPTTGKMMHHGYQRMVQKPYPRFFWETKIGASRDGFLMRATAAGSHLKEQYVVLNIVDDDVDLDIEEIAPMTRQEEVIIPTEDTSASLQIRRDLKETAFFFPHLETNSEGIAKFDFTMPESLTRWRFMALAHREDGVYATTEAFATTVLDLMVIPNLPRLVTEGDELVLKANIVNNSSETMQGTANMVVTNAISGEKIPLKSDSENGWHLAPGQTVPVSWRLGVPKGIKALEITVSAVSGELSDGEVHLIPVRPARTLITETKPVVLIGSGEHKIEMPLLMDATDQDFESFTFTYTQNAAWEILGVLPWLMERPKESSDQIFNRIFSAAVAGEILNQHPQIKRVLTAWGDELPGDSDALLSAMERNPELKPLFLEATPWLNQAQSDTERRRYFAALVRDGYLETELNESVQALKKQQLPNGAWPWFNGMMPSEQITATIVAGFGYLKMQNIDLGDEVINMIKRANRWLINELKERKGRGDEAEFPAAVLSQIYALSYFTDALEHQVVEYWINQLAENIPREPVSQMAYASVILNRAGHISESEQLLRSIEDRLIVGENETLFFRLPHGPYWHQAPIESHVVAMEALREANPENVLLEGMENWLISQKRTQSWQTTRATVAAVYALATSSRKLFDLSELDRIQMGGEELRPSEISSGSGFFSHTVKGAAINPAFGTVIIDKKSSNPSFASMHLSYFEQSGDVKAGGFLEVDISKYLRNLEEGVEQWDLIKEETSLKPGDRIMMRVVMETPQALDFVHVDAPRASNLEPVDLLSGFRYQSGLGYYMSIRDGGNSFFIDHLPRGHYTFTWEVTVSHSGEAVQAPIRVSCYYAPEFSGHSKGGTIRVEY</sequence>
<dbReference type="RefSeq" id="WP_132435107.1">
    <property type="nucleotide sequence ID" value="NZ_SLWK01000016.1"/>
</dbReference>
<dbReference type="Proteomes" id="UP000295221">
    <property type="component" value="Unassembled WGS sequence"/>
</dbReference>
<reference evidence="4 5" key="1">
    <citation type="submission" date="2019-03" db="EMBL/GenBank/DDBJ databases">
        <title>Genomic Encyclopedia of Type Strains, Phase IV (KMG-IV): sequencing the most valuable type-strain genomes for metagenomic binning, comparative biology and taxonomic classification.</title>
        <authorList>
            <person name="Goeker M."/>
        </authorList>
    </citation>
    <scope>NUCLEOTIDE SEQUENCE [LARGE SCALE GENOMIC DNA]</scope>
    <source>
        <strain evidence="4 5">DSM 24179</strain>
    </source>
</reference>
<comment type="similarity">
    <text evidence="1">Belongs to the protease inhibitor I39 (alpha-2-macroglobulin) family. Bacterial alpha-2-macroglobulin subfamily.</text>
</comment>
<dbReference type="SUPFAM" id="SSF48239">
    <property type="entry name" value="Terpenoid cyclases/Protein prenyltransferases"/>
    <property type="match status" value="1"/>
</dbReference>
<evidence type="ECO:0000313" key="4">
    <source>
        <dbReference type="EMBL" id="TCO05419.1"/>
    </source>
</evidence>
<dbReference type="InterPro" id="IPR008930">
    <property type="entry name" value="Terpenoid_cyclase/PrenylTrfase"/>
</dbReference>
<evidence type="ECO:0000313" key="5">
    <source>
        <dbReference type="Proteomes" id="UP000295221"/>
    </source>
</evidence>
<dbReference type="InterPro" id="IPR001599">
    <property type="entry name" value="Macroglobln_a2"/>
</dbReference>
<feature type="domain" description="Alpha-2-macroglobulin" evidence="3">
    <location>
        <begin position="1215"/>
        <end position="1305"/>
    </location>
</feature>
<dbReference type="GO" id="GO:0004866">
    <property type="term" value="F:endopeptidase inhibitor activity"/>
    <property type="evidence" value="ECO:0007669"/>
    <property type="project" value="InterPro"/>
</dbReference>
<keyword evidence="2" id="KW-0732">Signal</keyword>
<evidence type="ECO:0000259" key="3">
    <source>
        <dbReference type="SMART" id="SM01360"/>
    </source>
</evidence>
<name>A0A4R2GDN0_9BACT</name>
<gene>
    <name evidence="4" type="ORF">EV194_11651</name>
</gene>
<dbReference type="PANTHER" id="PTHR40094">
    <property type="entry name" value="ALPHA-2-MACROGLOBULIN HOMOLOG"/>
    <property type="match status" value="1"/>
</dbReference>
<dbReference type="EMBL" id="SLWK01000016">
    <property type="protein sequence ID" value="TCO05419.1"/>
    <property type="molecule type" value="Genomic_DNA"/>
</dbReference>
<dbReference type="Gene3D" id="2.60.40.1930">
    <property type="match status" value="1"/>
</dbReference>
<organism evidence="4 5">
    <name type="scientific">Natronoflexus pectinivorans</name>
    <dbReference type="NCBI Taxonomy" id="682526"/>
    <lineage>
        <taxon>Bacteria</taxon>
        <taxon>Pseudomonadati</taxon>
        <taxon>Bacteroidota</taxon>
        <taxon>Bacteroidia</taxon>
        <taxon>Marinilabiliales</taxon>
        <taxon>Marinilabiliaceae</taxon>
        <taxon>Natronoflexus</taxon>
    </lineage>
</organism>
<evidence type="ECO:0000256" key="1">
    <source>
        <dbReference type="ARBA" id="ARBA00010556"/>
    </source>
</evidence>
<keyword evidence="5" id="KW-1185">Reference proteome</keyword>
<evidence type="ECO:0000256" key="2">
    <source>
        <dbReference type="SAM" id="SignalP"/>
    </source>
</evidence>
<dbReference type="InterPro" id="IPR002890">
    <property type="entry name" value="MG2"/>
</dbReference>
<accession>A0A4R2GDN0</accession>
<dbReference type="Gene3D" id="1.50.10.20">
    <property type="match status" value="1"/>
</dbReference>